<dbReference type="EMBL" id="JBBPDW010000006">
    <property type="protein sequence ID" value="KAK7551692.1"/>
    <property type="molecule type" value="Genomic_DNA"/>
</dbReference>
<evidence type="ECO:0000256" key="1">
    <source>
        <dbReference type="ARBA" id="ARBA00004141"/>
    </source>
</evidence>
<evidence type="ECO:0000256" key="3">
    <source>
        <dbReference type="ARBA" id="ARBA00022989"/>
    </source>
</evidence>
<feature type="region of interest" description="Disordered" evidence="5">
    <location>
        <begin position="272"/>
        <end position="314"/>
    </location>
</feature>
<evidence type="ECO:0000313" key="7">
    <source>
        <dbReference type="EMBL" id="KAK7551692.1"/>
    </source>
</evidence>
<reference evidence="7 8" key="1">
    <citation type="submission" date="2024-04" db="EMBL/GenBank/DDBJ databases">
        <title>Phyllosticta paracitricarpa is synonymous to the EU quarantine fungus P. citricarpa based on phylogenomic analyses.</title>
        <authorList>
            <consortium name="Lawrence Berkeley National Laboratory"/>
            <person name="Van Ingen-Buijs V.A."/>
            <person name="Van Westerhoven A.C."/>
            <person name="Haridas S."/>
            <person name="Skiadas P."/>
            <person name="Martin F."/>
            <person name="Groenewald J.Z."/>
            <person name="Crous P.W."/>
            <person name="Seidl M.F."/>
        </authorList>
    </citation>
    <scope>NUCLEOTIDE SEQUENCE [LARGE SCALE GENOMIC DNA]</scope>
    <source>
        <strain evidence="7 8">CBS 122670</strain>
    </source>
</reference>
<keyword evidence="3 6" id="KW-1133">Transmembrane helix</keyword>
<sequence length="327" mass="35830">MAPQENVPKSAEILGSIGTGQWLHELPSKADSSQSAGAFNTDSSLIQIEFAAQKSRIWSNWRSKDTDGFEAIFPLLWAIAAVPFGVYNIAQNFNIGVQIQPQIFCALSYICWAQCKYYNDKWSKLKTNLSLLALCLVSGGIEAGLIVGLQPVYLRGNETPLTVIGIVAAVLLAVGLLPILWGQWGRGGRAKNLNFLFLSVDYMGAVFSLMSLVAQRRFDILGGVLYIVCMIIEIFIFAYHGLWLYRSRTDRAAAKGVGMTYDQYVDLHEDAKHDASPSNASSSKFTSAATTPMPQDGRPGDPEKGPGSERVDIEKTLVDARVVREEA</sequence>
<evidence type="ECO:0000313" key="8">
    <source>
        <dbReference type="Proteomes" id="UP001365128"/>
    </source>
</evidence>
<feature type="transmembrane region" description="Helical" evidence="6">
    <location>
        <begin position="193"/>
        <end position="214"/>
    </location>
</feature>
<dbReference type="PANTHER" id="PTHR16201">
    <property type="entry name" value="SEVEN TRANSMEMBRANE PROTEIN 1-RELATED"/>
    <property type="match status" value="1"/>
</dbReference>
<dbReference type="Gene3D" id="1.20.1280.290">
    <property type="match status" value="1"/>
</dbReference>
<feature type="compositionally biased region" description="Low complexity" evidence="5">
    <location>
        <begin position="276"/>
        <end position="291"/>
    </location>
</feature>
<evidence type="ECO:0000256" key="5">
    <source>
        <dbReference type="SAM" id="MobiDB-lite"/>
    </source>
</evidence>
<feature type="transmembrane region" description="Helical" evidence="6">
    <location>
        <begin position="129"/>
        <end position="149"/>
    </location>
</feature>
<feature type="transmembrane region" description="Helical" evidence="6">
    <location>
        <begin position="220"/>
        <end position="245"/>
    </location>
</feature>
<dbReference type="Pfam" id="PF04193">
    <property type="entry name" value="PQ-loop"/>
    <property type="match status" value="1"/>
</dbReference>
<name>A0ABR1MKI6_9PEZI</name>
<evidence type="ECO:0000256" key="4">
    <source>
        <dbReference type="ARBA" id="ARBA00023136"/>
    </source>
</evidence>
<organism evidence="7 8">
    <name type="scientific">Phyllosticta citricarpa</name>
    <dbReference type="NCBI Taxonomy" id="55181"/>
    <lineage>
        <taxon>Eukaryota</taxon>
        <taxon>Fungi</taxon>
        <taxon>Dikarya</taxon>
        <taxon>Ascomycota</taxon>
        <taxon>Pezizomycotina</taxon>
        <taxon>Dothideomycetes</taxon>
        <taxon>Dothideomycetes incertae sedis</taxon>
        <taxon>Botryosphaeriales</taxon>
        <taxon>Phyllostictaceae</taxon>
        <taxon>Phyllosticta</taxon>
    </lineage>
</organism>
<protein>
    <recommendedName>
        <fullName evidence="9">PQ loop repeat protein</fullName>
    </recommendedName>
</protein>
<comment type="caution">
    <text evidence="7">The sequence shown here is derived from an EMBL/GenBank/DDBJ whole genome shotgun (WGS) entry which is preliminary data.</text>
</comment>
<gene>
    <name evidence="7" type="ORF">IWX46DRAFT_638722</name>
</gene>
<evidence type="ECO:0008006" key="9">
    <source>
        <dbReference type="Google" id="ProtNLM"/>
    </source>
</evidence>
<evidence type="ECO:0000256" key="6">
    <source>
        <dbReference type="SAM" id="Phobius"/>
    </source>
</evidence>
<dbReference type="Proteomes" id="UP001365128">
    <property type="component" value="Unassembled WGS sequence"/>
</dbReference>
<proteinExistence type="predicted"/>
<keyword evidence="8" id="KW-1185">Reference proteome</keyword>
<dbReference type="InterPro" id="IPR051415">
    <property type="entry name" value="LAAT-1"/>
</dbReference>
<feature type="transmembrane region" description="Helical" evidence="6">
    <location>
        <begin position="161"/>
        <end position="181"/>
    </location>
</feature>
<evidence type="ECO:0000256" key="2">
    <source>
        <dbReference type="ARBA" id="ARBA00022692"/>
    </source>
</evidence>
<keyword evidence="4 6" id="KW-0472">Membrane</keyword>
<dbReference type="InterPro" id="IPR006603">
    <property type="entry name" value="PQ-loop_rpt"/>
</dbReference>
<feature type="transmembrane region" description="Helical" evidence="6">
    <location>
        <begin position="71"/>
        <end position="90"/>
    </location>
</feature>
<dbReference type="PANTHER" id="PTHR16201:SF37">
    <property type="entry name" value="PQ-LOOP REPEAT-CONTAINING PROTEIN"/>
    <property type="match status" value="1"/>
</dbReference>
<feature type="compositionally biased region" description="Basic and acidic residues" evidence="5">
    <location>
        <begin position="298"/>
        <end position="314"/>
    </location>
</feature>
<keyword evidence="2 6" id="KW-0812">Transmembrane</keyword>
<accession>A0ABR1MKI6</accession>
<comment type="subcellular location">
    <subcellularLocation>
        <location evidence="1">Membrane</location>
        <topology evidence="1">Multi-pass membrane protein</topology>
    </subcellularLocation>
</comment>